<dbReference type="CDD" id="cd00610">
    <property type="entry name" value="OAT_like"/>
    <property type="match status" value="1"/>
</dbReference>
<keyword evidence="8" id="KW-1185">Reference proteome</keyword>
<dbReference type="Pfam" id="PF00202">
    <property type="entry name" value="Aminotran_3"/>
    <property type="match status" value="1"/>
</dbReference>
<sequence>MTVSPPSTASTASTGPSAGLAAPPSEPSAPSSEPSAPSSEPSAPSSEPSAPSCEPSAPSSEPSAPRAGTAAPTGRPDIVDLYLKHIGSGRAVMGRVMGGMAEVRSEGVWIHADDGRRFLDFGGYGVFIMGHRHPAVVEAVHRQIDTHPLASRVLLEPVAARAAQALAAHTPPGLDYVHFVNSGAEATEAALKLARAHGLTSVITTRSGFHGKTLGALSVTANTTYQTPFQPLLPDVTQVAYDDPADLEQALAAHRDRACVIVEPVQGEGGVRIPRPGYLGQVRALCRTYGALLVVDEIQTGMGRLGTWWGVDAEDVRPDVLLVGKGLSGGVVPVAAMVATAEAYAPFSRDPYLHTSTFGASPIACAAALATVRAMEEEDTVARAAALGPRILTAVRDVCAPYQGGLVREVRGRGLLIGIEFAEEQAVGELMLELISRGVLVNNSLNSTRVLRLTPPAVVEDSALDLFLTTLGAALRGTADRMTG</sequence>
<evidence type="ECO:0000256" key="1">
    <source>
        <dbReference type="ARBA" id="ARBA00001933"/>
    </source>
</evidence>
<dbReference type="InterPro" id="IPR005814">
    <property type="entry name" value="Aminotrans_3"/>
</dbReference>
<comment type="cofactor">
    <cofactor evidence="1">
        <name>pyridoxal 5'-phosphate</name>
        <dbReference type="ChEBI" id="CHEBI:597326"/>
    </cofactor>
</comment>
<dbReference type="InterPro" id="IPR015421">
    <property type="entry name" value="PyrdxlP-dep_Trfase_major"/>
</dbReference>
<proteinExistence type="inferred from homology"/>
<dbReference type="RefSeq" id="WP_406132159.1">
    <property type="nucleotide sequence ID" value="NZ_CP108200.1"/>
</dbReference>
<evidence type="ECO:0000256" key="3">
    <source>
        <dbReference type="ARBA" id="ARBA00022679"/>
    </source>
</evidence>
<dbReference type="Gene3D" id="3.90.1150.10">
    <property type="entry name" value="Aspartate Aminotransferase, domain 1"/>
    <property type="match status" value="1"/>
</dbReference>
<dbReference type="PANTHER" id="PTHR11986:SF79">
    <property type="entry name" value="ACETYLORNITHINE AMINOTRANSFERASE, MITOCHONDRIAL"/>
    <property type="match status" value="1"/>
</dbReference>
<reference evidence="7 8" key="1">
    <citation type="submission" date="2022-10" db="EMBL/GenBank/DDBJ databases">
        <title>The complete genomes of actinobacterial strains from the NBC collection.</title>
        <authorList>
            <person name="Joergensen T.S."/>
            <person name="Alvarez Arevalo M."/>
            <person name="Sterndorff E.B."/>
            <person name="Faurdal D."/>
            <person name="Vuksanovic O."/>
            <person name="Mourched A.-S."/>
            <person name="Charusanti P."/>
            <person name="Shaw S."/>
            <person name="Blin K."/>
            <person name="Weber T."/>
        </authorList>
    </citation>
    <scope>NUCLEOTIDE SEQUENCE [LARGE SCALE GENOMIC DNA]</scope>
    <source>
        <strain evidence="7 8">NBC_00116</strain>
    </source>
</reference>
<dbReference type="InterPro" id="IPR015424">
    <property type="entry name" value="PyrdxlP-dep_Trfase"/>
</dbReference>
<keyword evidence="3" id="KW-0808">Transferase</keyword>
<dbReference type="SUPFAM" id="SSF53383">
    <property type="entry name" value="PLP-dependent transferases"/>
    <property type="match status" value="1"/>
</dbReference>
<dbReference type="EMBL" id="CP108200">
    <property type="protein sequence ID" value="WTR93745.1"/>
    <property type="molecule type" value="Genomic_DNA"/>
</dbReference>
<feature type="compositionally biased region" description="Low complexity" evidence="6">
    <location>
        <begin position="1"/>
        <end position="65"/>
    </location>
</feature>
<evidence type="ECO:0000256" key="2">
    <source>
        <dbReference type="ARBA" id="ARBA00022576"/>
    </source>
</evidence>
<dbReference type="InterPro" id="IPR049704">
    <property type="entry name" value="Aminotrans_3_PPA_site"/>
</dbReference>
<comment type="similarity">
    <text evidence="5">Belongs to the class-III pyridoxal-phosphate-dependent aminotransferase family.</text>
</comment>
<feature type="region of interest" description="Disordered" evidence="6">
    <location>
        <begin position="1"/>
        <end position="75"/>
    </location>
</feature>
<dbReference type="GO" id="GO:0008483">
    <property type="term" value="F:transaminase activity"/>
    <property type="evidence" value="ECO:0007669"/>
    <property type="project" value="UniProtKB-KW"/>
</dbReference>
<organism evidence="7 8">
    <name type="scientific">Streptomyces anthocyanicus</name>
    <dbReference type="NCBI Taxonomy" id="68174"/>
    <lineage>
        <taxon>Bacteria</taxon>
        <taxon>Bacillati</taxon>
        <taxon>Actinomycetota</taxon>
        <taxon>Actinomycetes</taxon>
        <taxon>Kitasatosporales</taxon>
        <taxon>Streptomycetaceae</taxon>
        <taxon>Streptomyces</taxon>
        <taxon>Streptomyces violaceoruber group</taxon>
    </lineage>
</organism>
<dbReference type="InterPro" id="IPR015422">
    <property type="entry name" value="PyrdxlP-dep_Trfase_small"/>
</dbReference>
<dbReference type="PROSITE" id="PS00600">
    <property type="entry name" value="AA_TRANSFER_CLASS_3"/>
    <property type="match status" value="1"/>
</dbReference>
<evidence type="ECO:0000256" key="4">
    <source>
        <dbReference type="ARBA" id="ARBA00022898"/>
    </source>
</evidence>
<dbReference type="Gene3D" id="3.40.640.10">
    <property type="entry name" value="Type I PLP-dependent aspartate aminotransferase-like (Major domain)"/>
    <property type="match status" value="1"/>
</dbReference>
<dbReference type="InterPro" id="IPR050103">
    <property type="entry name" value="Class-III_PLP-dep_AT"/>
</dbReference>
<dbReference type="Proteomes" id="UP001622731">
    <property type="component" value="Chromosome"/>
</dbReference>
<evidence type="ECO:0000313" key="7">
    <source>
        <dbReference type="EMBL" id="WTR93745.1"/>
    </source>
</evidence>
<accession>A0ABZ1LRQ0</accession>
<gene>
    <name evidence="7" type="ORF">OHB34_06365</name>
</gene>
<keyword evidence="2 7" id="KW-0032">Aminotransferase</keyword>
<name>A0ABZ1LRQ0_9ACTN</name>
<keyword evidence="4 5" id="KW-0663">Pyridoxal phosphate</keyword>
<evidence type="ECO:0000313" key="8">
    <source>
        <dbReference type="Proteomes" id="UP001622731"/>
    </source>
</evidence>
<evidence type="ECO:0000256" key="6">
    <source>
        <dbReference type="SAM" id="MobiDB-lite"/>
    </source>
</evidence>
<protein>
    <submittedName>
        <fullName evidence="7">Aspartate aminotransferase family protein</fullName>
    </submittedName>
</protein>
<evidence type="ECO:0000256" key="5">
    <source>
        <dbReference type="RuleBase" id="RU003560"/>
    </source>
</evidence>
<dbReference type="PANTHER" id="PTHR11986">
    <property type="entry name" value="AMINOTRANSFERASE CLASS III"/>
    <property type="match status" value="1"/>
</dbReference>